<gene>
    <name evidence="9" type="ORF">XAT740_LOCUS62667</name>
</gene>
<dbReference type="FunFam" id="3.30.830.10:FF:000012">
    <property type="entry name" value="Protease 3"/>
    <property type="match status" value="1"/>
</dbReference>
<dbReference type="GO" id="GO:0043171">
    <property type="term" value="P:peptide catabolic process"/>
    <property type="evidence" value="ECO:0007669"/>
    <property type="project" value="TreeGrafter"/>
</dbReference>
<sequence length="189" mass="21121">YCGLELSNGILCVLISHPKLDKAAAAINVSIGNLGDPNDVPGIAHFLEHMLFMGSSKYPNENEFSKFIENNGGTSNAYTSTRETNYHFDINPNVLADALDIFANFFISPLFSSSSVEREIQAVNSEFERYLSSDAWRISQIEKSTLDPEHPYSRFGTGNIESLQTIPKESGIDIREVLLKFYEDHYSAN</sequence>
<keyword evidence="6" id="KW-0862">Zinc</keyword>
<accession>A0A816HGL7</accession>
<protein>
    <recommendedName>
        <fullName evidence="8">Peptidase M16 N-terminal domain-containing protein</fullName>
    </recommendedName>
</protein>
<dbReference type="PANTHER" id="PTHR43690">
    <property type="entry name" value="NARDILYSIN"/>
    <property type="match status" value="1"/>
</dbReference>
<keyword evidence="5" id="KW-0378">Hydrolase</keyword>
<dbReference type="Proteomes" id="UP000663828">
    <property type="component" value="Unassembled WGS sequence"/>
</dbReference>
<dbReference type="InterPro" id="IPR011249">
    <property type="entry name" value="Metalloenz_LuxS/M16"/>
</dbReference>
<dbReference type="AlphaFoldDB" id="A0A816HGL7"/>
<evidence type="ECO:0000313" key="10">
    <source>
        <dbReference type="Proteomes" id="UP000663828"/>
    </source>
</evidence>
<dbReference type="GO" id="GO:0005829">
    <property type="term" value="C:cytosol"/>
    <property type="evidence" value="ECO:0007669"/>
    <property type="project" value="TreeGrafter"/>
</dbReference>
<organism evidence="9 10">
    <name type="scientific">Adineta ricciae</name>
    <name type="common">Rotifer</name>
    <dbReference type="NCBI Taxonomy" id="249248"/>
    <lineage>
        <taxon>Eukaryota</taxon>
        <taxon>Metazoa</taxon>
        <taxon>Spiralia</taxon>
        <taxon>Gnathifera</taxon>
        <taxon>Rotifera</taxon>
        <taxon>Eurotatoria</taxon>
        <taxon>Bdelloidea</taxon>
        <taxon>Adinetida</taxon>
        <taxon>Adinetidae</taxon>
        <taxon>Adineta</taxon>
    </lineage>
</organism>
<dbReference type="InterPro" id="IPR001431">
    <property type="entry name" value="Pept_M16_Zn_BS"/>
</dbReference>
<feature type="non-terminal residue" evidence="9">
    <location>
        <position position="1"/>
    </location>
</feature>
<proteinExistence type="inferred from homology"/>
<dbReference type="PANTHER" id="PTHR43690:SF18">
    <property type="entry name" value="INSULIN-DEGRADING ENZYME-RELATED"/>
    <property type="match status" value="1"/>
</dbReference>
<comment type="caution">
    <text evidence="9">The sequence shown here is derived from an EMBL/GenBank/DDBJ whole genome shotgun (WGS) entry which is preliminary data.</text>
</comment>
<keyword evidence="4" id="KW-0479">Metal-binding</keyword>
<evidence type="ECO:0000259" key="8">
    <source>
        <dbReference type="Pfam" id="PF00675"/>
    </source>
</evidence>
<reference evidence="9" key="1">
    <citation type="submission" date="2021-02" db="EMBL/GenBank/DDBJ databases">
        <authorList>
            <person name="Nowell W R."/>
        </authorList>
    </citation>
    <scope>NUCLEOTIDE SEQUENCE</scope>
</reference>
<evidence type="ECO:0000256" key="3">
    <source>
        <dbReference type="ARBA" id="ARBA00022670"/>
    </source>
</evidence>
<dbReference type="GO" id="GO:0046872">
    <property type="term" value="F:metal ion binding"/>
    <property type="evidence" value="ECO:0007669"/>
    <property type="project" value="UniProtKB-KW"/>
</dbReference>
<evidence type="ECO:0000256" key="1">
    <source>
        <dbReference type="ARBA" id="ARBA00001947"/>
    </source>
</evidence>
<dbReference type="GO" id="GO:0051603">
    <property type="term" value="P:proteolysis involved in protein catabolic process"/>
    <property type="evidence" value="ECO:0007669"/>
    <property type="project" value="TreeGrafter"/>
</dbReference>
<name>A0A816HGL7_ADIRI</name>
<comment type="similarity">
    <text evidence="2">Belongs to the peptidase M16 family.</text>
</comment>
<evidence type="ECO:0000256" key="5">
    <source>
        <dbReference type="ARBA" id="ARBA00022801"/>
    </source>
</evidence>
<dbReference type="EMBL" id="CAJNOR010017991">
    <property type="protein sequence ID" value="CAF1688032.1"/>
    <property type="molecule type" value="Genomic_DNA"/>
</dbReference>
<evidence type="ECO:0000256" key="7">
    <source>
        <dbReference type="ARBA" id="ARBA00023049"/>
    </source>
</evidence>
<dbReference type="Pfam" id="PF00675">
    <property type="entry name" value="Peptidase_M16"/>
    <property type="match status" value="1"/>
</dbReference>
<comment type="cofactor">
    <cofactor evidence="1">
        <name>Zn(2+)</name>
        <dbReference type="ChEBI" id="CHEBI:29105"/>
    </cofactor>
</comment>
<dbReference type="SUPFAM" id="SSF63411">
    <property type="entry name" value="LuxS/MPP-like metallohydrolase"/>
    <property type="match status" value="1"/>
</dbReference>
<evidence type="ECO:0000256" key="4">
    <source>
        <dbReference type="ARBA" id="ARBA00022723"/>
    </source>
</evidence>
<evidence type="ECO:0000256" key="2">
    <source>
        <dbReference type="ARBA" id="ARBA00007261"/>
    </source>
</evidence>
<feature type="non-terminal residue" evidence="9">
    <location>
        <position position="189"/>
    </location>
</feature>
<dbReference type="InterPro" id="IPR050626">
    <property type="entry name" value="Peptidase_M16"/>
</dbReference>
<dbReference type="GO" id="GO:0005739">
    <property type="term" value="C:mitochondrion"/>
    <property type="evidence" value="ECO:0007669"/>
    <property type="project" value="TreeGrafter"/>
</dbReference>
<feature type="domain" description="Peptidase M16 N-terminal" evidence="8">
    <location>
        <begin position="13"/>
        <end position="149"/>
    </location>
</feature>
<keyword evidence="7" id="KW-0482">Metalloprotease</keyword>
<keyword evidence="3" id="KW-0645">Protease</keyword>
<evidence type="ECO:0000256" key="6">
    <source>
        <dbReference type="ARBA" id="ARBA00022833"/>
    </source>
</evidence>
<evidence type="ECO:0000313" key="9">
    <source>
        <dbReference type="EMBL" id="CAF1688032.1"/>
    </source>
</evidence>
<keyword evidence="10" id="KW-1185">Reference proteome</keyword>
<dbReference type="GO" id="GO:0004222">
    <property type="term" value="F:metalloendopeptidase activity"/>
    <property type="evidence" value="ECO:0007669"/>
    <property type="project" value="InterPro"/>
</dbReference>
<dbReference type="Gene3D" id="3.30.830.10">
    <property type="entry name" value="Metalloenzyme, LuxS/M16 peptidase-like"/>
    <property type="match status" value="1"/>
</dbReference>
<dbReference type="PROSITE" id="PS00143">
    <property type="entry name" value="INSULINASE"/>
    <property type="match status" value="1"/>
</dbReference>
<dbReference type="InterPro" id="IPR011765">
    <property type="entry name" value="Pept_M16_N"/>
</dbReference>